<dbReference type="EMBL" id="JGZE01000001">
    <property type="protein sequence ID" value="KFI80252.1"/>
    <property type="molecule type" value="Genomic_DNA"/>
</dbReference>
<dbReference type="InterPro" id="IPR036779">
    <property type="entry name" value="LysM_dom_sf"/>
</dbReference>
<dbReference type="CDD" id="cd00118">
    <property type="entry name" value="LysM"/>
    <property type="match status" value="2"/>
</dbReference>
<feature type="chain" id="PRO_5001819286" description="Lysozyme" evidence="5">
    <location>
        <begin position="24"/>
        <end position="407"/>
    </location>
</feature>
<dbReference type="Gene3D" id="3.20.20.80">
    <property type="entry name" value="Glycosidases"/>
    <property type="match status" value="1"/>
</dbReference>
<evidence type="ECO:0000256" key="3">
    <source>
        <dbReference type="ARBA" id="ARBA00023295"/>
    </source>
</evidence>
<dbReference type="Pfam" id="PF01183">
    <property type="entry name" value="Glyco_hydro_25"/>
    <property type="match status" value="1"/>
</dbReference>
<dbReference type="SMART" id="SM00257">
    <property type="entry name" value="LysM"/>
    <property type="match status" value="2"/>
</dbReference>
<dbReference type="PROSITE" id="PS51782">
    <property type="entry name" value="LYSM"/>
    <property type="match status" value="1"/>
</dbReference>
<dbReference type="Gene3D" id="3.10.350.10">
    <property type="entry name" value="LysM domain"/>
    <property type="match status" value="2"/>
</dbReference>
<dbReference type="InterPro" id="IPR018392">
    <property type="entry name" value="LysM"/>
</dbReference>
<feature type="signal peptide" evidence="5">
    <location>
        <begin position="1"/>
        <end position="23"/>
    </location>
</feature>
<dbReference type="SUPFAM" id="SSF54106">
    <property type="entry name" value="LysM domain"/>
    <property type="match status" value="1"/>
</dbReference>
<evidence type="ECO:0000256" key="5">
    <source>
        <dbReference type="SAM" id="SignalP"/>
    </source>
</evidence>
<dbReference type="InterPro" id="IPR008270">
    <property type="entry name" value="Glyco_hydro_25_AS"/>
</dbReference>
<keyword evidence="2 4" id="KW-0378">Hydrolase</keyword>
<comment type="catalytic activity">
    <reaction evidence="4">
        <text>Hydrolysis of (1-&gt;4)-beta-linkages between N-acetylmuramic acid and N-acetyl-D-glucosamine residues in a peptidoglycan and between N-acetyl-D-glucosamine residues in chitodextrins.</text>
        <dbReference type="EC" id="3.2.1.17"/>
    </reaction>
</comment>
<dbReference type="InterPro" id="IPR002053">
    <property type="entry name" value="Glyco_hydro_25"/>
</dbReference>
<dbReference type="GO" id="GO:0009253">
    <property type="term" value="P:peptidoglycan catabolic process"/>
    <property type="evidence" value="ECO:0007669"/>
    <property type="project" value="InterPro"/>
</dbReference>
<keyword evidence="8" id="KW-1185">Reference proteome</keyword>
<comment type="similarity">
    <text evidence="1 4">Belongs to the glycosyl hydrolase 25 family.</text>
</comment>
<proteinExistence type="inferred from homology"/>
<evidence type="ECO:0000259" key="6">
    <source>
        <dbReference type="PROSITE" id="PS51782"/>
    </source>
</evidence>
<dbReference type="Pfam" id="PF01476">
    <property type="entry name" value="LysM"/>
    <property type="match status" value="2"/>
</dbReference>
<dbReference type="RefSeq" id="WP_033513441.1">
    <property type="nucleotide sequence ID" value="NZ_JDUO01000015.1"/>
</dbReference>
<dbReference type="eggNOG" id="COG3757">
    <property type="taxonomic scope" value="Bacteria"/>
</dbReference>
<evidence type="ECO:0000313" key="7">
    <source>
        <dbReference type="EMBL" id="KFI80252.1"/>
    </source>
</evidence>
<evidence type="ECO:0000256" key="2">
    <source>
        <dbReference type="ARBA" id="ARBA00022801"/>
    </source>
</evidence>
<dbReference type="EC" id="3.2.1.17" evidence="4"/>
<dbReference type="GO" id="GO:0016052">
    <property type="term" value="P:carbohydrate catabolic process"/>
    <property type="evidence" value="ECO:0007669"/>
    <property type="project" value="TreeGrafter"/>
</dbReference>
<dbReference type="OrthoDB" id="287365at2"/>
<dbReference type="InterPro" id="IPR013168">
    <property type="entry name" value="Cpl_7_lyso_C"/>
</dbReference>
<name>A0A087CAF2_9BIFI</name>
<dbReference type="InterPro" id="IPR017853">
    <property type="entry name" value="GH"/>
</dbReference>
<dbReference type="Proteomes" id="UP000029082">
    <property type="component" value="Unassembled WGS sequence"/>
</dbReference>
<dbReference type="GeneID" id="93094988"/>
<dbReference type="PANTHER" id="PTHR34135">
    <property type="entry name" value="LYSOZYME"/>
    <property type="match status" value="1"/>
</dbReference>
<dbReference type="GO" id="GO:0016998">
    <property type="term" value="P:cell wall macromolecule catabolic process"/>
    <property type="evidence" value="ECO:0007669"/>
    <property type="project" value="InterPro"/>
</dbReference>
<dbReference type="PROSITE" id="PS51904">
    <property type="entry name" value="GLYCOSYL_HYDROL_F25_2"/>
    <property type="match status" value="1"/>
</dbReference>
<dbReference type="PANTHER" id="PTHR34135:SF2">
    <property type="entry name" value="LYSOZYME"/>
    <property type="match status" value="1"/>
</dbReference>
<gene>
    <name evidence="7" type="ORF">BMON_0123</name>
</gene>
<evidence type="ECO:0000256" key="4">
    <source>
        <dbReference type="RuleBase" id="RU361176"/>
    </source>
</evidence>
<keyword evidence="3 4" id="KW-0326">Glycosidase</keyword>
<sequence>MRKPLGGALLALTMLIAPSIAQADSGVDVSNYQGCVAQQRARTAKDNGVAFAFVKVSEGLGFTDGVADCSLTGFAQVGVRRAVYHFARPEYGNSADQEADWFLSQTKGYVGQGILPVLDWEPGGGQKSNVAWAKRWLDRVAAAWGTKPLIYMSASTIGMADWSSVANADYGLWVAGYPRGYAGERLRDPGAVPYSVAPWGFAAAWQYSSSGNVPGIGSAVDVNWFYGTAATWAKYANAPIDTVTHPATSTPPAHVAPVQTTTTPTGDANALATAVIQGLYGNQPQRQKLLGSRYAEVMAIVNRRLNGAVTSSGSYVVRSGDYLSKVWPQTWPAIAALNGLRPPYTIYAGQTLRTSGGAAASSGRRYTVRSGDTLGAIARRLGVPIGAIHGYRSGNPNLIYVGETIAY</sequence>
<dbReference type="Pfam" id="PF08230">
    <property type="entry name" value="CW_7"/>
    <property type="match status" value="1"/>
</dbReference>
<dbReference type="eggNOG" id="COG1388">
    <property type="taxonomic scope" value="Bacteria"/>
</dbReference>
<feature type="domain" description="LysM" evidence="6">
    <location>
        <begin position="364"/>
        <end position="407"/>
    </location>
</feature>
<protein>
    <recommendedName>
        <fullName evidence="4">Lysozyme</fullName>
        <ecNumber evidence="4">3.2.1.17</ecNumber>
    </recommendedName>
</protein>
<dbReference type="PROSITE" id="PS00953">
    <property type="entry name" value="GLYCOSYL_HYDROL_F25_1"/>
    <property type="match status" value="1"/>
</dbReference>
<dbReference type="SMART" id="SM00641">
    <property type="entry name" value="Glyco_25"/>
    <property type="match status" value="1"/>
</dbReference>
<reference evidence="7 8" key="1">
    <citation type="submission" date="2014-03" db="EMBL/GenBank/DDBJ databases">
        <title>Genomics of Bifidobacteria.</title>
        <authorList>
            <person name="Ventura M."/>
            <person name="Milani C."/>
            <person name="Lugli G.A."/>
        </authorList>
    </citation>
    <scope>NUCLEOTIDE SEQUENCE [LARGE SCALE GENOMIC DNA]</scope>
    <source>
        <strain evidence="7 8">DSM 21395</strain>
    </source>
</reference>
<keyword evidence="5" id="KW-0732">Signal</keyword>
<dbReference type="SUPFAM" id="SSF51445">
    <property type="entry name" value="(Trans)glycosidases"/>
    <property type="match status" value="1"/>
</dbReference>
<dbReference type="AlphaFoldDB" id="A0A087CAF2"/>
<dbReference type="InterPro" id="IPR018077">
    <property type="entry name" value="Glyco_hydro_fam25_subgr"/>
</dbReference>
<accession>A0A087CAF2</accession>
<dbReference type="STRING" id="1437603.GCA_000771525_00457"/>
<evidence type="ECO:0000256" key="1">
    <source>
        <dbReference type="ARBA" id="ARBA00010646"/>
    </source>
</evidence>
<evidence type="ECO:0000313" key="8">
    <source>
        <dbReference type="Proteomes" id="UP000029082"/>
    </source>
</evidence>
<comment type="caution">
    <text evidence="7">The sequence shown here is derived from an EMBL/GenBank/DDBJ whole genome shotgun (WGS) entry which is preliminary data.</text>
</comment>
<dbReference type="GO" id="GO:0003796">
    <property type="term" value="F:lysozyme activity"/>
    <property type="evidence" value="ECO:0007669"/>
    <property type="project" value="UniProtKB-EC"/>
</dbReference>
<organism evidence="7 8">
    <name type="scientific">Bifidobacterium mongoliense DSM 21395</name>
    <dbReference type="NCBI Taxonomy" id="1437603"/>
    <lineage>
        <taxon>Bacteria</taxon>
        <taxon>Bacillati</taxon>
        <taxon>Actinomycetota</taxon>
        <taxon>Actinomycetes</taxon>
        <taxon>Bifidobacteriales</taxon>
        <taxon>Bifidobacteriaceae</taxon>
        <taxon>Bifidobacterium</taxon>
    </lineage>
</organism>